<dbReference type="EMBL" id="ML143422">
    <property type="protein sequence ID" value="TBU28327.1"/>
    <property type="molecule type" value="Genomic_DNA"/>
</dbReference>
<proteinExistence type="predicted"/>
<dbReference type="AlphaFoldDB" id="A0A4Q9MMK6"/>
<protein>
    <submittedName>
        <fullName evidence="1">Uncharacterized protein</fullName>
    </submittedName>
</protein>
<evidence type="ECO:0000313" key="1">
    <source>
        <dbReference type="EMBL" id="TBU28327.1"/>
    </source>
</evidence>
<name>A0A4Q9MMK6_9APHY</name>
<gene>
    <name evidence="1" type="ORF">BD311DRAFT_326319</name>
</gene>
<reference evidence="1" key="1">
    <citation type="submission" date="2019-01" db="EMBL/GenBank/DDBJ databases">
        <title>Draft genome sequences of three monokaryotic isolates of the white-rot basidiomycete fungus Dichomitus squalens.</title>
        <authorList>
            <consortium name="DOE Joint Genome Institute"/>
            <person name="Lopez S.C."/>
            <person name="Andreopoulos B."/>
            <person name="Pangilinan J."/>
            <person name="Lipzen A."/>
            <person name="Riley R."/>
            <person name="Ahrendt S."/>
            <person name="Ng V."/>
            <person name="Barry K."/>
            <person name="Daum C."/>
            <person name="Grigoriev I.V."/>
            <person name="Hilden K.S."/>
            <person name="Makela M.R."/>
            <person name="de Vries R.P."/>
        </authorList>
    </citation>
    <scope>NUCLEOTIDE SEQUENCE [LARGE SCALE GENOMIC DNA]</scope>
    <source>
        <strain evidence="1">OM18370.1</strain>
    </source>
</reference>
<organism evidence="1">
    <name type="scientific">Dichomitus squalens</name>
    <dbReference type="NCBI Taxonomy" id="114155"/>
    <lineage>
        <taxon>Eukaryota</taxon>
        <taxon>Fungi</taxon>
        <taxon>Dikarya</taxon>
        <taxon>Basidiomycota</taxon>
        <taxon>Agaricomycotina</taxon>
        <taxon>Agaricomycetes</taxon>
        <taxon>Polyporales</taxon>
        <taxon>Polyporaceae</taxon>
        <taxon>Dichomitus</taxon>
    </lineage>
</organism>
<accession>A0A4Q9MMK6</accession>
<dbReference type="Proteomes" id="UP000292957">
    <property type="component" value="Unassembled WGS sequence"/>
</dbReference>
<sequence>MVCVAAHISIREIKILVAFFCRAFLQSGAFPSRIYGVLHRVSHSFTIYIIPIVNGGASLYGRTIPRFLPTSMGFQCDHLDDHHC</sequence>
<dbReference type="OrthoDB" id="6499973at2759"/>